<dbReference type="InterPro" id="IPR052895">
    <property type="entry name" value="HetReg/Transcr_Mod"/>
</dbReference>
<organism evidence="2 3">
    <name type="scientific">Rhizodiscina lignyota</name>
    <dbReference type="NCBI Taxonomy" id="1504668"/>
    <lineage>
        <taxon>Eukaryota</taxon>
        <taxon>Fungi</taxon>
        <taxon>Dikarya</taxon>
        <taxon>Ascomycota</taxon>
        <taxon>Pezizomycotina</taxon>
        <taxon>Dothideomycetes</taxon>
        <taxon>Pleosporomycetidae</taxon>
        <taxon>Aulographales</taxon>
        <taxon>Rhizodiscinaceae</taxon>
        <taxon>Rhizodiscina</taxon>
    </lineage>
</organism>
<accession>A0A9P4IHC5</accession>
<dbReference type="PANTHER" id="PTHR24148:SF73">
    <property type="entry name" value="HET DOMAIN PROTEIN (AFU_ORTHOLOGUE AFUA_8G01020)"/>
    <property type="match status" value="1"/>
</dbReference>
<gene>
    <name evidence="2" type="ORF">NA57DRAFT_56813</name>
</gene>
<reference evidence="2" key="1">
    <citation type="journal article" date="2020" name="Stud. Mycol.">
        <title>101 Dothideomycetes genomes: a test case for predicting lifestyles and emergence of pathogens.</title>
        <authorList>
            <person name="Haridas S."/>
            <person name="Albert R."/>
            <person name="Binder M."/>
            <person name="Bloem J."/>
            <person name="Labutti K."/>
            <person name="Salamov A."/>
            <person name="Andreopoulos B."/>
            <person name="Baker S."/>
            <person name="Barry K."/>
            <person name="Bills G."/>
            <person name="Bluhm B."/>
            <person name="Cannon C."/>
            <person name="Castanera R."/>
            <person name="Culley D."/>
            <person name="Daum C."/>
            <person name="Ezra D."/>
            <person name="Gonzalez J."/>
            <person name="Henrissat B."/>
            <person name="Kuo A."/>
            <person name="Liang C."/>
            <person name="Lipzen A."/>
            <person name="Lutzoni F."/>
            <person name="Magnuson J."/>
            <person name="Mondo S."/>
            <person name="Nolan M."/>
            <person name="Ohm R."/>
            <person name="Pangilinan J."/>
            <person name="Park H.-J."/>
            <person name="Ramirez L."/>
            <person name="Alfaro M."/>
            <person name="Sun H."/>
            <person name="Tritt A."/>
            <person name="Yoshinaga Y."/>
            <person name="Zwiers L.-H."/>
            <person name="Turgeon B."/>
            <person name="Goodwin S."/>
            <person name="Spatafora J."/>
            <person name="Crous P."/>
            <person name="Grigoriev I."/>
        </authorList>
    </citation>
    <scope>NUCLEOTIDE SEQUENCE</scope>
    <source>
        <strain evidence="2">CBS 133067</strain>
    </source>
</reference>
<dbReference type="EMBL" id="ML978126">
    <property type="protein sequence ID" value="KAF2099199.1"/>
    <property type="molecule type" value="Genomic_DNA"/>
</dbReference>
<dbReference type="OrthoDB" id="4850726at2759"/>
<evidence type="ECO:0000259" key="1">
    <source>
        <dbReference type="Pfam" id="PF06985"/>
    </source>
</evidence>
<feature type="domain" description="Heterokaryon incompatibility" evidence="1">
    <location>
        <begin position="142"/>
        <end position="312"/>
    </location>
</feature>
<dbReference type="InterPro" id="IPR010730">
    <property type="entry name" value="HET"/>
</dbReference>
<proteinExistence type="predicted"/>
<name>A0A9P4IHC5_9PEZI</name>
<sequence length="768" mass="86566">MAPTKLTALLDELKRFSFSLTSAADYVYQPLNREEIRLLHLLPGLFEDPIFIAIKHVHLRPRQARARIAVEDVRRTLPPQSEVYETLDGRFILVDENDAKFPREGVGNDLSGMSGSFKNTEYYAPQPETTEADDMIDSMPKFEALSYVWGSTESPRKIYVATSEQRDTAMPEINITVSSLDIAPNLENALRHLRKKTESRTLWIDSIAINQRDLSEKSEQVPRMSDIFRSAPRVVVWLGPEADKSRTALSTLRLIGDQVEFTANMQPLVAPGCKHPDWLQPDHPFPFDDAAWEAISCLLQRAWFDRLWTFQEIQLANRHGIMVCGDDELPWRTFRRAILCLGNKHGSIRYLAPRPEVMIVCYNSTRRPFELLFETAVARQQEDPRDKVYAILNLLPPSLAAKIQPDYKLPTATVYTETFLSYVEMSQRLDLLVHCVDYRSLENSPSWVPNWSARTLDYTVWPTQLASGLSATNSRRIQPGVLEVVGTRCAIVDEITDFHSLEDTPLASGPSALKPSLQWLADYQGDVAKSRTRVDEFRKNAHNFLDAWVYVLLCGGLKGQFPSINSFPSLQQAKQAVVDLLHQARTASLDNESLIQNYIVQKALTYSFPGQKMFTTTDGQIGFSGKGVRQGDIVCVLLGCHFPVILRPAGKDTYTIAEKCYVPGLQSVEALLGPLPPNYTLQIMNDGVGGHTVQFKNADNDSLASEDPRLGDLPAEWEQLNAVRTRDDPLFFARFRNKETGKVINSDPRMLPGALEARGVKLHSFKLV</sequence>
<comment type="caution">
    <text evidence="2">The sequence shown here is derived from an EMBL/GenBank/DDBJ whole genome shotgun (WGS) entry which is preliminary data.</text>
</comment>
<dbReference type="AlphaFoldDB" id="A0A9P4IHC5"/>
<evidence type="ECO:0000313" key="2">
    <source>
        <dbReference type="EMBL" id="KAF2099199.1"/>
    </source>
</evidence>
<protein>
    <recommendedName>
        <fullName evidence="1">Heterokaryon incompatibility domain-containing protein</fullName>
    </recommendedName>
</protein>
<dbReference type="Proteomes" id="UP000799772">
    <property type="component" value="Unassembled WGS sequence"/>
</dbReference>
<keyword evidence="3" id="KW-1185">Reference proteome</keyword>
<dbReference type="Pfam" id="PF06985">
    <property type="entry name" value="HET"/>
    <property type="match status" value="1"/>
</dbReference>
<evidence type="ECO:0000313" key="3">
    <source>
        <dbReference type="Proteomes" id="UP000799772"/>
    </source>
</evidence>
<dbReference type="PANTHER" id="PTHR24148">
    <property type="entry name" value="ANKYRIN REPEAT DOMAIN-CONTAINING PROTEIN 39 HOMOLOG-RELATED"/>
    <property type="match status" value="1"/>
</dbReference>